<keyword evidence="1" id="KW-0175">Coiled coil</keyword>
<protein>
    <submittedName>
        <fullName evidence="4">DUF3347 domain-containing protein</fullName>
    </submittedName>
</protein>
<evidence type="ECO:0000256" key="1">
    <source>
        <dbReference type="SAM" id="Coils"/>
    </source>
</evidence>
<proteinExistence type="predicted"/>
<evidence type="ECO:0000256" key="2">
    <source>
        <dbReference type="SAM" id="MobiDB-lite"/>
    </source>
</evidence>
<gene>
    <name evidence="4" type="ORF">RM549_19040</name>
</gene>
<dbReference type="InterPro" id="IPR021782">
    <property type="entry name" value="DUF3347"/>
</dbReference>
<evidence type="ECO:0000259" key="3">
    <source>
        <dbReference type="Pfam" id="PF11827"/>
    </source>
</evidence>
<feature type="coiled-coil region" evidence="1">
    <location>
        <begin position="87"/>
        <end position="121"/>
    </location>
</feature>
<dbReference type="Proteomes" id="UP001261624">
    <property type="component" value="Unassembled WGS sequence"/>
</dbReference>
<accession>A0ABU3E7C4</accession>
<sequence>MKNSLIIFSTVVGVLSLSSCGETKKEQDTTMPMQNDSRMSGEVRAPGNLDDGEATGNPEFEDEEMATVYGWYLEIKSALVNSNPTEAREAAKNLKDALQAMKEAENALEASKEIAKTANLNIQRIAFSDLSATMEDILEGELTSGKIYKQFCPMAFGGVGDYWFASSKEVRNPYIGERMLDCGRVADSIQ</sequence>
<dbReference type="PROSITE" id="PS51257">
    <property type="entry name" value="PROKAR_LIPOPROTEIN"/>
    <property type="match status" value="1"/>
</dbReference>
<feature type="domain" description="DUF3347" evidence="3">
    <location>
        <begin position="68"/>
        <end position="139"/>
    </location>
</feature>
<dbReference type="RefSeq" id="WP_311687665.1">
    <property type="nucleotide sequence ID" value="NZ_JAVRHM010000040.1"/>
</dbReference>
<organism evidence="4 5">
    <name type="scientific">Autumnicola patrickiae</name>
    <dbReference type="NCBI Taxonomy" id="3075591"/>
    <lineage>
        <taxon>Bacteria</taxon>
        <taxon>Pseudomonadati</taxon>
        <taxon>Bacteroidota</taxon>
        <taxon>Flavobacteriia</taxon>
        <taxon>Flavobacteriales</taxon>
        <taxon>Flavobacteriaceae</taxon>
        <taxon>Autumnicola</taxon>
    </lineage>
</organism>
<name>A0ABU3E7C4_9FLAO</name>
<evidence type="ECO:0000313" key="4">
    <source>
        <dbReference type="EMBL" id="MDT0691895.1"/>
    </source>
</evidence>
<dbReference type="Pfam" id="PF11827">
    <property type="entry name" value="DUF3347"/>
    <property type="match status" value="1"/>
</dbReference>
<reference evidence="4 5" key="1">
    <citation type="submission" date="2023-09" db="EMBL/GenBank/DDBJ databases">
        <authorList>
            <person name="Rey-Velasco X."/>
        </authorList>
    </citation>
    <scope>NUCLEOTIDE SEQUENCE [LARGE SCALE GENOMIC DNA]</scope>
    <source>
        <strain evidence="4 5">F188</strain>
    </source>
</reference>
<keyword evidence="5" id="KW-1185">Reference proteome</keyword>
<feature type="region of interest" description="Disordered" evidence="2">
    <location>
        <begin position="21"/>
        <end position="59"/>
    </location>
</feature>
<feature type="compositionally biased region" description="Polar residues" evidence="2">
    <location>
        <begin position="29"/>
        <end position="38"/>
    </location>
</feature>
<comment type="caution">
    <text evidence="4">The sequence shown here is derived from an EMBL/GenBank/DDBJ whole genome shotgun (WGS) entry which is preliminary data.</text>
</comment>
<evidence type="ECO:0000313" key="5">
    <source>
        <dbReference type="Proteomes" id="UP001261624"/>
    </source>
</evidence>
<dbReference type="EMBL" id="JAVRHM010000040">
    <property type="protein sequence ID" value="MDT0691895.1"/>
    <property type="molecule type" value="Genomic_DNA"/>
</dbReference>